<dbReference type="Pfam" id="PF02645">
    <property type="entry name" value="DegV"/>
    <property type="match status" value="1"/>
</dbReference>
<evidence type="ECO:0000313" key="2">
    <source>
        <dbReference type="EMBL" id="MFC6592210.1"/>
    </source>
</evidence>
<dbReference type="PROSITE" id="PS51482">
    <property type="entry name" value="DEGV"/>
    <property type="match status" value="1"/>
</dbReference>
<dbReference type="SUPFAM" id="SSF82549">
    <property type="entry name" value="DAK1/DegV-like"/>
    <property type="match status" value="1"/>
</dbReference>
<dbReference type="NCBIfam" id="TIGR00762">
    <property type="entry name" value="DegV"/>
    <property type="match status" value="1"/>
</dbReference>
<sequence>MHFASRYSGSYRAAQQAAALFGGRVQAIDSDNGTYGLALQALRAAQLADQGATLSEIVNDNAGSGNAQLTHFMVDTLDYLKMSGRVSGISAFIGNLFGIKPMLRFSGGELLPAGRARGTARGLQELTQSLSAYAQGQSGRLRLAYIYAPGGEENVAALQAQLSSWGYEDAGTHLVGPTITSVVGPGSVGVVAEAVRPLPLLRR</sequence>
<comment type="caution">
    <text evidence="2">The sequence shown here is derived from an EMBL/GenBank/DDBJ whole genome shotgun (WGS) entry which is preliminary data.</text>
</comment>
<proteinExistence type="predicted"/>
<dbReference type="Gene3D" id="3.40.50.10440">
    <property type="entry name" value="Dihydroxyacetone kinase, domain 1"/>
    <property type="match status" value="1"/>
</dbReference>
<dbReference type="InterPro" id="IPR043168">
    <property type="entry name" value="DegV_C"/>
</dbReference>
<dbReference type="Gene3D" id="3.30.1180.10">
    <property type="match status" value="1"/>
</dbReference>
<evidence type="ECO:0000313" key="3">
    <source>
        <dbReference type="Proteomes" id="UP001596297"/>
    </source>
</evidence>
<keyword evidence="1" id="KW-0446">Lipid-binding</keyword>
<reference evidence="3" key="1">
    <citation type="journal article" date="2019" name="Int. J. Syst. Evol. Microbiol.">
        <title>The Global Catalogue of Microorganisms (GCM) 10K type strain sequencing project: providing services to taxonomists for standard genome sequencing and annotation.</title>
        <authorList>
            <consortium name="The Broad Institute Genomics Platform"/>
            <consortium name="The Broad Institute Genome Sequencing Center for Infectious Disease"/>
            <person name="Wu L."/>
            <person name="Ma J."/>
        </authorList>
    </citation>
    <scope>NUCLEOTIDE SEQUENCE [LARGE SCALE GENOMIC DNA]</scope>
    <source>
        <strain evidence="3">CGMCC 1.15772</strain>
    </source>
</reference>
<keyword evidence="3" id="KW-1185">Reference proteome</keyword>
<dbReference type="RefSeq" id="WP_380083671.1">
    <property type="nucleotide sequence ID" value="NZ_JBHSWD010000001.1"/>
</dbReference>
<dbReference type="InterPro" id="IPR050270">
    <property type="entry name" value="DegV_domain_contain"/>
</dbReference>
<protein>
    <submittedName>
        <fullName evidence="2">DegV family protein</fullName>
    </submittedName>
</protein>
<dbReference type="EMBL" id="JBHSWD010000001">
    <property type="protein sequence ID" value="MFC6592210.1"/>
    <property type="molecule type" value="Genomic_DNA"/>
</dbReference>
<gene>
    <name evidence="2" type="ORF">ACFP81_09510</name>
</gene>
<name>A0ABW1YF47_9DEIO</name>
<dbReference type="PANTHER" id="PTHR33434">
    <property type="entry name" value="DEGV DOMAIN-CONTAINING PROTEIN DR_1986-RELATED"/>
    <property type="match status" value="1"/>
</dbReference>
<dbReference type="InterPro" id="IPR003797">
    <property type="entry name" value="DegV"/>
</dbReference>
<evidence type="ECO:0000256" key="1">
    <source>
        <dbReference type="ARBA" id="ARBA00023121"/>
    </source>
</evidence>
<dbReference type="Proteomes" id="UP001596297">
    <property type="component" value="Unassembled WGS sequence"/>
</dbReference>
<dbReference type="PANTHER" id="PTHR33434:SF2">
    <property type="entry name" value="FATTY ACID-BINDING PROTEIN TM_1468"/>
    <property type="match status" value="1"/>
</dbReference>
<accession>A0ABW1YF47</accession>
<organism evidence="2 3">
    <name type="scientific">Deinococcus lacus</name>
    <dbReference type="NCBI Taxonomy" id="392561"/>
    <lineage>
        <taxon>Bacteria</taxon>
        <taxon>Thermotogati</taxon>
        <taxon>Deinococcota</taxon>
        <taxon>Deinococci</taxon>
        <taxon>Deinococcales</taxon>
        <taxon>Deinococcaceae</taxon>
        <taxon>Deinococcus</taxon>
    </lineage>
</organism>